<gene>
    <name evidence="2" type="ORF">ACFFTR_40755</name>
</gene>
<dbReference type="Proteomes" id="UP001589608">
    <property type="component" value="Unassembled WGS sequence"/>
</dbReference>
<comment type="caution">
    <text evidence="2">The sequence shown here is derived from an EMBL/GenBank/DDBJ whole genome shotgun (WGS) entry which is preliminary data.</text>
</comment>
<evidence type="ECO:0000313" key="3">
    <source>
        <dbReference type="Proteomes" id="UP001589608"/>
    </source>
</evidence>
<dbReference type="InterPro" id="IPR000415">
    <property type="entry name" value="Nitroreductase-like"/>
</dbReference>
<keyword evidence="3" id="KW-1185">Reference proteome</keyword>
<feature type="region of interest" description="Disordered" evidence="1">
    <location>
        <begin position="302"/>
        <end position="327"/>
    </location>
</feature>
<organism evidence="2 3">
    <name type="scientific">Dactylosporangium vinaceum</name>
    <dbReference type="NCBI Taxonomy" id="53362"/>
    <lineage>
        <taxon>Bacteria</taxon>
        <taxon>Bacillati</taxon>
        <taxon>Actinomycetota</taxon>
        <taxon>Actinomycetes</taxon>
        <taxon>Micromonosporales</taxon>
        <taxon>Micromonosporaceae</taxon>
        <taxon>Dactylosporangium</taxon>
    </lineage>
</organism>
<dbReference type="InterPro" id="IPR050627">
    <property type="entry name" value="Nitroreductase/BluB"/>
</dbReference>
<dbReference type="PANTHER" id="PTHR23026:SF123">
    <property type="entry name" value="NAD(P)H NITROREDUCTASE RV3131-RELATED"/>
    <property type="match status" value="1"/>
</dbReference>
<proteinExistence type="predicted"/>
<reference evidence="2 3" key="1">
    <citation type="submission" date="2024-09" db="EMBL/GenBank/DDBJ databases">
        <authorList>
            <person name="Sun Q."/>
            <person name="Mori K."/>
        </authorList>
    </citation>
    <scope>NUCLEOTIDE SEQUENCE [LARGE SCALE GENOMIC DNA]</scope>
    <source>
        <strain evidence="2 3">JCM 3307</strain>
    </source>
</reference>
<name>A0ABV5MKQ8_9ACTN</name>
<dbReference type="RefSeq" id="WP_223094396.1">
    <property type="nucleotide sequence ID" value="NZ_CP061913.1"/>
</dbReference>
<dbReference type="SUPFAM" id="SSF55469">
    <property type="entry name" value="FMN-dependent nitroreductase-like"/>
    <property type="match status" value="2"/>
</dbReference>
<dbReference type="Gene3D" id="3.40.109.10">
    <property type="entry name" value="NADH Oxidase"/>
    <property type="match status" value="1"/>
</dbReference>
<evidence type="ECO:0000313" key="2">
    <source>
        <dbReference type="EMBL" id="MFB9449447.1"/>
    </source>
</evidence>
<dbReference type="PANTHER" id="PTHR23026">
    <property type="entry name" value="NADPH NITROREDUCTASE"/>
    <property type="match status" value="1"/>
</dbReference>
<protein>
    <submittedName>
        <fullName evidence="2">Acg family FMN-binding oxidoreductase</fullName>
    </submittedName>
</protein>
<dbReference type="NCBIfam" id="NF047509">
    <property type="entry name" value="Rv3131_FMN_oxido"/>
    <property type="match status" value="1"/>
</dbReference>
<sequence>MSTVLHQAARDAGLAPSVLNSQPWRWQVHDDVLDLYADLDRRLPDVDRHGRLMTISCGAALHHARVALAAAGYEPAVDRLPDRARPALLARIHDCRARPATPESLDTCRSMQLRHTDRRLFAAGVPVPGEVLSRLRAAAASEGARLHQLPHQDVVYLGYAARGAQTVGAHDARAAAELHRWTHRGADARDGVPPGTVAGPAARPVPVRDFGLGGEAALPPGDGDDAGAVYMVVATAGDEPVDWLVAGEAVSAVWLTATAQGLTGSPMSDVIEIPGARVLVRSLLQPPGQPQLVLRFGVAPTAEPPASLRRPAAEPVTEAPDAGEDVS</sequence>
<accession>A0ABV5MKQ8</accession>
<evidence type="ECO:0000256" key="1">
    <source>
        <dbReference type="SAM" id="MobiDB-lite"/>
    </source>
</evidence>
<dbReference type="EMBL" id="JBHMCA010000067">
    <property type="protein sequence ID" value="MFB9449447.1"/>
    <property type="molecule type" value="Genomic_DNA"/>
</dbReference>